<name>A0A816CST9_ADIRI</name>
<comment type="caution">
    <text evidence="2">The sequence shown here is derived from an EMBL/GenBank/DDBJ whole genome shotgun (WGS) entry which is preliminary data.</text>
</comment>
<dbReference type="EMBL" id="CAJNOJ010000383">
    <property type="protein sequence ID" value="CAF1426623.1"/>
    <property type="molecule type" value="Genomic_DNA"/>
</dbReference>
<sequence>MDLLINKYPIHFIDEQFQHVLNKFHISEVLNTNNFQQLRQQIINHSFEPKVPIDYGQTIFVHFTYCSNMRSFPKKFHQLWTEFFGKSPINDISPILGTRNCENLLQQLSHTR</sequence>
<dbReference type="Proteomes" id="UP000663852">
    <property type="component" value="Unassembled WGS sequence"/>
</dbReference>
<evidence type="ECO:0000313" key="1">
    <source>
        <dbReference type="EMBL" id="CAF1426623.1"/>
    </source>
</evidence>
<organism evidence="2 3">
    <name type="scientific">Adineta ricciae</name>
    <name type="common">Rotifer</name>
    <dbReference type="NCBI Taxonomy" id="249248"/>
    <lineage>
        <taxon>Eukaryota</taxon>
        <taxon>Metazoa</taxon>
        <taxon>Spiralia</taxon>
        <taxon>Gnathifera</taxon>
        <taxon>Rotifera</taxon>
        <taxon>Eurotatoria</taxon>
        <taxon>Bdelloidea</taxon>
        <taxon>Adinetida</taxon>
        <taxon>Adinetidae</taxon>
        <taxon>Adineta</taxon>
    </lineage>
</organism>
<dbReference type="OrthoDB" id="10020475at2759"/>
<evidence type="ECO:0000313" key="3">
    <source>
        <dbReference type="Proteomes" id="UP000663828"/>
    </source>
</evidence>
<protein>
    <submittedName>
        <fullName evidence="2">Uncharacterized protein</fullName>
    </submittedName>
</protein>
<evidence type="ECO:0000313" key="2">
    <source>
        <dbReference type="EMBL" id="CAF1626471.1"/>
    </source>
</evidence>
<keyword evidence="3" id="KW-1185">Reference proteome</keyword>
<dbReference type="EMBL" id="CAJNOR010007974">
    <property type="protein sequence ID" value="CAF1626471.1"/>
    <property type="molecule type" value="Genomic_DNA"/>
</dbReference>
<accession>A0A816CST9</accession>
<reference evidence="2" key="1">
    <citation type="submission" date="2021-02" db="EMBL/GenBank/DDBJ databases">
        <authorList>
            <person name="Nowell W R."/>
        </authorList>
    </citation>
    <scope>NUCLEOTIDE SEQUENCE</scope>
</reference>
<proteinExistence type="predicted"/>
<dbReference type="Proteomes" id="UP000663828">
    <property type="component" value="Unassembled WGS sequence"/>
</dbReference>
<dbReference type="AlphaFoldDB" id="A0A816CST9"/>
<gene>
    <name evidence="1" type="ORF">EDS130_LOCUS37911</name>
    <name evidence="2" type="ORF">XAT740_LOCUS50975</name>
</gene>